<dbReference type="SUPFAM" id="SSF103481">
    <property type="entry name" value="Multidrug resistance efflux transporter EmrE"/>
    <property type="match status" value="2"/>
</dbReference>
<evidence type="ECO:0000313" key="9">
    <source>
        <dbReference type="Proteomes" id="UP000188268"/>
    </source>
</evidence>
<dbReference type="InterPro" id="IPR000620">
    <property type="entry name" value="EamA_dom"/>
</dbReference>
<feature type="transmembrane region" description="Helical" evidence="6">
    <location>
        <begin position="306"/>
        <end position="325"/>
    </location>
</feature>
<reference evidence="8 9" key="1">
    <citation type="submission" date="2013-09" db="EMBL/GenBank/DDBJ databases">
        <title>Corchorus capsularis genome sequencing.</title>
        <authorList>
            <person name="Alam M."/>
            <person name="Haque M.S."/>
            <person name="Islam M.S."/>
            <person name="Emdad E.M."/>
            <person name="Islam M.M."/>
            <person name="Ahmed B."/>
            <person name="Halim A."/>
            <person name="Hossen Q.M.M."/>
            <person name="Hossain M.Z."/>
            <person name="Ahmed R."/>
            <person name="Khan M.M."/>
            <person name="Islam R."/>
            <person name="Rashid M.M."/>
            <person name="Khan S.A."/>
            <person name="Rahman M.S."/>
            <person name="Alam M."/>
        </authorList>
    </citation>
    <scope>NUCLEOTIDE SEQUENCE [LARGE SCALE GENOMIC DNA]</scope>
    <source>
        <strain evidence="9">cv. CVL-1</strain>
        <tissue evidence="8">Whole seedling</tissue>
    </source>
</reference>
<feature type="transmembrane region" description="Helical" evidence="6">
    <location>
        <begin position="183"/>
        <end position="203"/>
    </location>
</feature>
<dbReference type="OrthoDB" id="1002440at2759"/>
<sequence length="352" mass="38140">MILNQAVGSGMAILYQISLNLDRSMRVVVAYQFGLATLCMLPLALIVDKGKRPPFTWQIALCSLLAGFFGGALGQNLVVEGFRGASTTYVAAISNLTPVVTYILALVSGLTVIVKFLLIFSFIQEVFSLATWPKIAKLGGPILSIFGAMFMTFYHGPTYHWHTSINLLNHKNGAMVTTEQKPVVSVVVICTSCFSFAVLLIILRKMTVKYAYPVISSTGLMFVNSFVLSGGYALIIDRNLHAWQLRKDILLITIPYTGVLVSGVSTTLVTLCTQHQGPVFVTSFSPVSLIFTSILSPLLLGEDPHLGNILGGLMIIGGAYISVWGTRAEMQLTRSAPDADEEVVGGIRRDVL</sequence>
<dbReference type="Pfam" id="PF00892">
    <property type="entry name" value="EamA"/>
    <property type="match status" value="2"/>
</dbReference>
<evidence type="ECO:0000256" key="1">
    <source>
        <dbReference type="ARBA" id="ARBA00004141"/>
    </source>
</evidence>
<feature type="domain" description="EamA" evidence="7">
    <location>
        <begin position="12"/>
        <end position="106"/>
    </location>
</feature>
<keyword evidence="9" id="KW-1185">Reference proteome</keyword>
<evidence type="ECO:0000256" key="6">
    <source>
        <dbReference type="RuleBase" id="RU363077"/>
    </source>
</evidence>
<evidence type="ECO:0000313" key="8">
    <source>
        <dbReference type="EMBL" id="OMO55973.1"/>
    </source>
</evidence>
<feature type="transmembrane region" description="Helical" evidence="6">
    <location>
        <begin position="99"/>
        <end position="123"/>
    </location>
</feature>
<keyword evidence="5 6" id="KW-0472">Membrane</keyword>
<dbReference type="InterPro" id="IPR030184">
    <property type="entry name" value="WAT1-related"/>
</dbReference>
<dbReference type="PANTHER" id="PTHR31218">
    <property type="entry name" value="WAT1-RELATED PROTEIN"/>
    <property type="match status" value="1"/>
</dbReference>
<dbReference type="GO" id="GO:0022857">
    <property type="term" value="F:transmembrane transporter activity"/>
    <property type="evidence" value="ECO:0007669"/>
    <property type="project" value="InterPro"/>
</dbReference>
<name>A0A1R3GD29_COCAP</name>
<evidence type="ECO:0000259" key="7">
    <source>
        <dbReference type="Pfam" id="PF00892"/>
    </source>
</evidence>
<comment type="similarity">
    <text evidence="2 6">Belongs to the drug/metabolite transporter (DMT) superfamily. Plant drug/metabolite exporter (P-DME) (TC 2.A.7.4) family.</text>
</comment>
<feature type="transmembrane region" description="Helical" evidence="6">
    <location>
        <begin position="210"/>
        <end position="229"/>
    </location>
</feature>
<keyword evidence="4 6" id="KW-1133">Transmembrane helix</keyword>
<dbReference type="InterPro" id="IPR037185">
    <property type="entry name" value="EmrE-like"/>
</dbReference>
<evidence type="ECO:0000256" key="5">
    <source>
        <dbReference type="ARBA" id="ARBA00023136"/>
    </source>
</evidence>
<evidence type="ECO:0000256" key="2">
    <source>
        <dbReference type="ARBA" id="ARBA00007635"/>
    </source>
</evidence>
<comment type="caution">
    <text evidence="8">The sequence shown here is derived from an EMBL/GenBank/DDBJ whole genome shotgun (WGS) entry which is preliminary data.</text>
</comment>
<accession>A0A1R3GD29</accession>
<dbReference type="AlphaFoldDB" id="A0A1R3GD29"/>
<feature type="domain" description="EamA" evidence="7">
    <location>
        <begin position="186"/>
        <end position="323"/>
    </location>
</feature>
<dbReference type="Proteomes" id="UP000188268">
    <property type="component" value="Unassembled WGS sequence"/>
</dbReference>
<evidence type="ECO:0000256" key="4">
    <source>
        <dbReference type="ARBA" id="ARBA00022989"/>
    </source>
</evidence>
<feature type="transmembrane region" description="Helical" evidence="6">
    <location>
        <begin position="28"/>
        <end position="47"/>
    </location>
</feature>
<feature type="transmembrane region" description="Helical" evidence="6">
    <location>
        <begin position="59"/>
        <end position="79"/>
    </location>
</feature>
<evidence type="ECO:0000256" key="3">
    <source>
        <dbReference type="ARBA" id="ARBA00022692"/>
    </source>
</evidence>
<proteinExistence type="inferred from homology"/>
<feature type="transmembrane region" description="Helical" evidence="6">
    <location>
        <begin position="249"/>
        <end position="272"/>
    </location>
</feature>
<keyword evidence="3 6" id="KW-0812">Transmembrane</keyword>
<comment type="subcellular location">
    <subcellularLocation>
        <location evidence="1 6">Membrane</location>
        <topology evidence="1 6">Multi-pass membrane protein</topology>
    </subcellularLocation>
</comment>
<protein>
    <recommendedName>
        <fullName evidence="6">WAT1-related protein</fullName>
    </recommendedName>
</protein>
<dbReference type="EMBL" id="AWWV01014547">
    <property type="protein sequence ID" value="OMO55973.1"/>
    <property type="molecule type" value="Genomic_DNA"/>
</dbReference>
<dbReference type="STRING" id="210143.A0A1R3GD29"/>
<dbReference type="OMA" id="HWHTSIN"/>
<feature type="transmembrane region" description="Helical" evidence="6">
    <location>
        <begin position="135"/>
        <end position="154"/>
    </location>
</feature>
<dbReference type="Gramene" id="OMO55973">
    <property type="protein sequence ID" value="OMO55973"/>
    <property type="gene ID" value="CCACVL1_26847"/>
</dbReference>
<dbReference type="GO" id="GO:0016020">
    <property type="term" value="C:membrane"/>
    <property type="evidence" value="ECO:0007669"/>
    <property type="project" value="UniProtKB-SubCell"/>
</dbReference>
<organism evidence="8 9">
    <name type="scientific">Corchorus capsularis</name>
    <name type="common">Jute</name>
    <dbReference type="NCBI Taxonomy" id="210143"/>
    <lineage>
        <taxon>Eukaryota</taxon>
        <taxon>Viridiplantae</taxon>
        <taxon>Streptophyta</taxon>
        <taxon>Embryophyta</taxon>
        <taxon>Tracheophyta</taxon>
        <taxon>Spermatophyta</taxon>
        <taxon>Magnoliopsida</taxon>
        <taxon>eudicotyledons</taxon>
        <taxon>Gunneridae</taxon>
        <taxon>Pentapetalae</taxon>
        <taxon>rosids</taxon>
        <taxon>malvids</taxon>
        <taxon>Malvales</taxon>
        <taxon>Malvaceae</taxon>
        <taxon>Grewioideae</taxon>
        <taxon>Apeibeae</taxon>
        <taxon>Corchorus</taxon>
    </lineage>
</organism>
<gene>
    <name evidence="8" type="ORF">CCACVL1_26847</name>
</gene>